<feature type="binding site" evidence="7">
    <location>
        <position position="229"/>
    </location>
    <ligand>
        <name>ATP</name>
        <dbReference type="ChEBI" id="CHEBI:30616"/>
    </ligand>
</feature>
<dbReference type="InterPro" id="IPR004365">
    <property type="entry name" value="NA-bd_OB_tRNA"/>
</dbReference>
<dbReference type="InterPro" id="IPR047090">
    <property type="entry name" value="AspRS_core"/>
</dbReference>
<feature type="binding site" evidence="7">
    <location>
        <position position="220"/>
    </location>
    <ligand>
        <name>L-aspartate</name>
        <dbReference type="ChEBI" id="CHEBI:29991"/>
    </ligand>
</feature>
<feature type="region of interest" description="Aspartate" evidence="7">
    <location>
        <begin position="198"/>
        <end position="201"/>
    </location>
</feature>
<reference evidence="9 10" key="1">
    <citation type="submission" date="2019-10" db="EMBL/GenBank/DDBJ databases">
        <title>Draft Genome Sequence of Cytophagaceae sp. SJW1-29.</title>
        <authorList>
            <person name="Choi A."/>
        </authorList>
    </citation>
    <scope>NUCLEOTIDE SEQUENCE [LARGE SCALE GENOMIC DNA]</scope>
    <source>
        <strain evidence="9 10">SJW1-29</strain>
    </source>
</reference>
<dbReference type="GO" id="GO:0003676">
    <property type="term" value="F:nucleic acid binding"/>
    <property type="evidence" value="ECO:0007669"/>
    <property type="project" value="InterPro"/>
</dbReference>
<dbReference type="GO" id="GO:0006422">
    <property type="term" value="P:aspartyl-tRNA aminoacylation"/>
    <property type="evidence" value="ECO:0007669"/>
    <property type="project" value="UniProtKB-UniRule"/>
</dbReference>
<dbReference type="Proteomes" id="UP000479293">
    <property type="component" value="Unassembled WGS sequence"/>
</dbReference>
<dbReference type="InterPro" id="IPR002312">
    <property type="entry name" value="Asp/Asn-tRNA-synth_IIb"/>
</dbReference>
<keyword evidence="3 7" id="KW-0547">Nucleotide-binding</keyword>
<proteinExistence type="inferred from homology"/>
<dbReference type="InterPro" id="IPR004524">
    <property type="entry name" value="Asp-tRNA-ligase_1"/>
</dbReference>
<evidence type="ECO:0000256" key="3">
    <source>
        <dbReference type="ARBA" id="ARBA00022741"/>
    </source>
</evidence>
<feature type="binding site" evidence="7">
    <location>
        <begin position="220"/>
        <end position="222"/>
    </location>
    <ligand>
        <name>ATP</name>
        <dbReference type="ChEBI" id="CHEBI:30616"/>
    </ligand>
</feature>
<dbReference type="GO" id="GO:0005524">
    <property type="term" value="F:ATP binding"/>
    <property type="evidence" value="ECO:0007669"/>
    <property type="project" value="UniProtKB-UniRule"/>
</dbReference>
<evidence type="ECO:0000313" key="9">
    <source>
        <dbReference type="EMBL" id="MPR35428.1"/>
    </source>
</evidence>
<dbReference type="Pfam" id="PF02938">
    <property type="entry name" value="GAD"/>
    <property type="match status" value="1"/>
</dbReference>
<comment type="subcellular location">
    <subcellularLocation>
        <location evidence="7">Cytoplasm</location>
    </subcellularLocation>
</comment>
<keyword evidence="4 7" id="KW-0067">ATP-binding</keyword>
<comment type="catalytic activity">
    <reaction evidence="7">
        <text>tRNA(Asp) + L-aspartate + ATP = L-aspartyl-tRNA(Asp) + AMP + diphosphate</text>
        <dbReference type="Rhea" id="RHEA:19649"/>
        <dbReference type="Rhea" id="RHEA-COMP:9660"/>
        <dbReference type="Rhea" id="RHEA-COMP:9678"/>
        <dbReference type="ChEBI" id="CHEBI:29991"/>
        <dbReference type="ChEBI" id="CHEBI:30616"/>
        <dbReference type="ChEBI" id="CHEBI:33019"/>
        <dbReference type="ChEBI" id="CHEBI:78442"/>
        <dbReference type="ChEBI" id="CHEBI:78516"/>
        <dbReference type="ChEBI" id="CHEBI:456215"/>
        <dbReference type="EC" id="6.1.1.12"/>
    </reaction>
</comment>
<evidence type="ECO:0000256" key="2">
    <source>
        <dbReference type="ARBA" id="ARBA00022598"/>
    </source>
</evidence>
<dbReference type="Pfam" id="PF00152">
    <property type="entry name" value="tRNA-synt_2"/>
    <property type="match status" value="1"/>
</dbReference>
<evidence type="ECO:0000256" key="4">
    <source>
        <dbReference type="ARBA" id="ARBA00022840"/>
    </source>
</evidence>
<evidence type="ECO:0000313" key="10">
    <source>
        <dbReference type="Proteomes" id="UP000479293"/>
    </source>
</evidence>
<keyword evidence="6 7" id="KW-0030">Aminoacyl-tRNA synthetase</keyword>
<dbReference type="InterPro" id="IPR045864">
    <property type="entry name" value="aa-tRNA-synth_II/BPL/LPL"/>
</dbReference>
<comment type="function">
    <text evidence="7">Catalyzes the attachment of L-aspartate to tRNA(Asp) in a two-step reaction: L-aspartate is first activated by ATP to form Asp-AMP and then transferred to the acceptor end of tRNA(Asp).</text>
</comment>
<gene>
    <name evidence="7 9" type="primary">aspS</name>
    <name evidence="9" type="ORF">GBK04_19245</name>
</gene>
<feature type="binding site" evidence="7">
    <location>
        <begin position="539"/>
        <end position="542"/>
    </location>
    <ligand>
        <name>ATP</name>
        <dbReference type="ChEBI" id="CHEBI:30616"/>
    </ligand>
</feature>
<dbReference type="HAMAP" id="MF_00044">
    <property type="entry name" value="Asp_tRNA_synth_type1"/>
    <property type="match status" value="1"/>
</dbReference>
<dbReference type="PROSITE" id="PS50862">
    <property type="entry name" value="AA_TRNA_LIGASE_II"/>
    <property type="match status" value="1"/>
</dbReference>
<dbReference type="Gene3D" id="3.30.930.10">
    <property type="entry name" value="Bira Bifunctional Protein, Domain 2"/>
    <property type="match status" value="1"/>
</dbReference>
<dbReference type="PANTHER" id="PTHR22594">
    <property type="entry name" value="ASPARTYL/LYSYL-TRNA SYNTHETASE"/>
    <property type="match status" value="1"/>
</dbReference>
<protein>
    <recommendedName>
        <fullName evidence="7">Aspartate--tRNA ligase</fullName>
        <ecNumber evidence="7">6.1.1.12</ecNumber>
    </recommendedName>
    <alternativeName>
        <fullName evidence="7">Aspartyl-tRNA synthetase</fullName>
        <shortName evidence="7">AspRS</shortName>
    </alternativeName>
</protein>
<evidence type="ECO:0000256" key="7">
    <source>
        <dbReference type="HAMAP-Rule" id="MF_00044"/>
    </source>
</evidence>
<feature type="binding site" evidence="7">
    <location>
        <position position="487"/>
    </location>
    <ligand>
        <name>ATP</name>
        <dbReference type="ChEBI" id="CHEBI:30616"/>
    </ligand>
</feature>
<dbReference type="SUPFAM" id="SSF50249">
    <property type="entry name" value="Nucleic acid-binding proteins"/>
    <property type="match status" value="1"/>
</dbReference>
<feature type="binding site" evidence="7">
    <location>
        <position position="174"/>
    </location>
    <ligand>
        <name>L-aspartate</name>
        <dbReference type="ChEBI" id="CHEBI:29991"/>
    </ligand>
</feature>
<keyword evidence="5 7" id="KW-0648">Protein biosynthesis</keyword>
<dbReference type="InterPro" id="IPR029351">
    <property type="entry name" value="GAD_dom"/>
</dbReference>
<dbReference type="InterPro" id="IPR012340">
    <property type="entry name" value="NA-bd_OB-fold"/>
</dbReference>
<comment type="caution">
    <text evidence="9">The sequence shown here is derived from an EMBL/GenBank/DDBJ whole genome shotgun (WGS) entry which is preliminary data.</text>
</comment>
<dbReference type="RefSeq" id="WP_152762470.1">
    <property type="nucleotide sequence ID" value="NZ_WHLY01000002.1"/>
</dbReference>
<dbReference type="PRINTS" id="PR01042">
    <property type="entry name" value="TRNASYNTHASP"/>
</dbReference>
<dbReference type="CDD" id="cd00777">
    <property type="entry name" value="AspRS_core"/>
    <property type="match status" value="1"/>
</dbReference>
<comment type="subunit">
    <text evidence="7">Homodimer.</text>
</comment>
<dbReference type="InterPro" id="IPR004364">
    <property type="entry name" value="Aa-tRNA-synt_II"/>
</dbReference>
<keyword evidence="10" id="KW-1185">Reference proteome</keyword>
<dbReference type="EMBL" id="WHLY01000002">
    <property type="protein sequence ID" value="MPR35428.1"/>
    <property type="molecule type" value="Genomic_DNA"/>
</dbReference>
<dbReference type="EC" id="6.1.1.12" evidence="7"/>
<evidence type="ECO:0000256" key="1">
    <source>
        <dbReference type="ARBA" id="ARBA00006303"/>
    </source>
</evidence>
<sequence length="591" mass="67194">MLRTHTCGELRLDHVSQEVTLCGWVQRTRDKGGMLWIDLRDRYGITQLLFEEGKASAELLETARTLGREFVIGAKGEVIERYSKNDKLPTGAIEVRVHELVVLNPAKLPPFLIEDETDGGEDLRMKYRYLDLRRTPIRQNLMLRHQVARHTRGYLDKLDFIEVETPVLIKSTPEGARDFVVPSRMNPGEFYALPQSPQTFKQLLMVSGFDRYYQIVKCFRDEDLRADRQPEFTQIDCEMAFVTQEDVLNTFEGLIRHLFKNVKNIDLPEVPRMTYAQAMQRYGSDKPDIRFGLEFVELKGLDTDLTSGQDFPVFDAAELVVGICAPGCSSYTRKQMDELTEWMKRPQIGAKGLIYVRYNEDGTLKSSVDKFYDEGTLRQWAEAFDAKPGDLLLLVSGGADTARKQLNELRLEMGTRLGLRQTDDYRVLWVVDFPLLEYGEDEATGQQRWYAMHHPFTSPKPEDIPLLGTEPGKVRANAYDMVINGVEVGGGSVRIFQKELQQKMFEILGFTPQEAQAQFGFLLNAFEFGAPPHAGIAFGFDRLCSLFGGADSIRDFIAFPKNNSGRDVMIDSPSSISHQQLKELTIQVAAH</sequence>
<dbReference type="PANTHER" id="PTHR22594:SF5">
    <property type="entry name" value="ASPARTATE--TRNA LIGASE, MITOCHONDRIAL"/>
    <property type="match status" value="1"/>
</dbReference>
<comment type="similarity">
    <text evidence="1 7">Belongs to the class-II aminoacyl-tRNA synthetase family. Type 1 subfamily.</text>
</comment>
<comment type="caution">
    <text evidence="7">Lacks conserved residue(s) required for the propagation of feature annotation.</text>
</comment>
<feature type="domain" description="Aminoacyl-transfer RNA synthetases class-II family profile" evidence="8">
    <location>
        <begin position="141"/>
        <end position="560"/>
    </location>
</feature>
<dbReference type="NCBIfam" id="NF001750">
    <property type="entry name" value="PRK00476.1"/>
    <property type="match status" value="1"/>
</dbReference>
<feature type="binding site" evidence="7">
    <location>
        <position position="494"/>
    </location>
    <ligand>
        <name>L-aspartate</name>
        <dbReference type="ChEBI" id="CHEBI:29991"/>
    </ligand>
</feature>
<dbReference type="InterPro" id="IPR004115">
    <property type="entry name" value="GAD-like_sf"/>
</dbReference>
<evidence type="ECO:0000256" key="5">
    <source>
        <dbReference type="ARBA" id="ARBA00022917"/>
    </source>
</evidence>
<keyword evidence="7" id="KW-0963">Cytoplasm</keyword>
<feature type="binding site" evidence="7">
    <location>
        <position position="453"/>
    </location>
    <ligand>
        <name>L-aspartate</name>
        <dbReference type="ChEBI" id="CHEBI:29991"/>
    </ligand>
</feature>
<keyword evidence="2 7" id="KW-0436">Ligase</keyword>
<dbReference type="Pfam" id="PF01336">
    <property type="entry name" value="tRNA_anti-codon"/>
    <property type="match status" value="1"/>
</dbReference>
<dbReference type="Gene3D" id="2.40.50.140">
    <property type="entry name" value="Nucleic acid-binding proteins"/>
    <property type="match status" value="1"/>
</dbReference>
<dbReference type="GO" id="GO:0005737">
    <property type="term" value="C:cytoplasm"/>
    <property type="evidence" value="ECO:0007669"/>
    <property type="project" value="UniProtKB-SubCell"/>
</dbReference>
<dbReference type="SUPFAM" id="SSF55681">
    <property type="entry name" value="Class II aaRS and biotin synthetases"/>
    <property type="match status" value="1"/>
</dbReference>
<dbReference type="CDD" id="cd04317">
    <property type="entry name" value="EcAspRS_like_N"/>
    <property type="match status" value="1"/>
</dbReference>
<evidence type="ECO:0000256" key="6">
    <source>
        <dbReference type="ARBA" id="ARBA00023146"/>
    </source>
</evidence>
<evidence type="ECO:0000259" key="8">
    <source>
        <dbReference type="PROSITE" id="PS50862"/>
    </source>
</evidence>
<dbReference type="InterPro" id="IPR047089">
    <property type="entry name" value="Asp-tRNA-ligase_1_N"/>
</dbReference>
<dbReference type="SUPFAM" id="SSF55261">
    <property type="entry name" value="GAD domain-like"/>
    <property type="match status" value="1"/>
</dbReference>
<dbReference type="InterPro" id="IPR006195">
    <property type="entry name" value="aa-tRNA-synth_II"/>
</dbReference>
<dbReference type="GO" id="GO:0004815">
    <property type="term" value="F:aspartate-tRNA ligase activity"/>
    <property type="evidence" value="ECO:0007669"/>
    <property type="project" value="UniProtKB-UniRule"/>
</dbReference>
<dbReference type="Gene3D" id="3.30.1360.30">
    <property type="entry name" value="GAD-like domain"/>
    <property type="match status" value="1"/>
</dbReference>
<dbReference type="AlphaFoldDB" id="A0A7C9FZN6"/>
<dbReference type="NCBIfam" id="TIGR00459">
    <property type="entry name" value="aspS_bact"/>
    <property type="match status" value="1"/>
</dbReference>
<name>A0A7C9FZN6_9BACT</name>
<accession>A0A7C9FZN6</accession>
<organism evidence="9 10">
    <name type="scientific">Salmonirosea aquatica</name>
    <dbReference type="NCBI Taxonomy" id="2654236"/>
    <lineage>
        <taxon>Bacteria</taxon>
        <taxon>Pseudomonadati</taxon>
        <taxon>Bacteroidota</taxon>
        <taxon>Cytophagia</taxon>
        <taxon>Cytophagales</taxon>
        <taxon>Spirosomataceae</taxon>
        <taxon>Salmonirosea</taxon>
    </lineage>
</organism>